<proteinExistence type="predicted"/>
<gene>
    <name evidence="2" type="ORF">GCM10011600_25340</name>
</gene>
<reference evidence="2" key="2">
    <citation type="submission" date="2020-09" db="EMBL/GenBank/DDBJ databases">
        <authorList>
            <person name="Sun Q."/>
            <person name="Zhou Y."/>
        </authorList>
    </citation>
    <scope>NUCLEOTIDE SEQUENCE</scope>
    <source>
        <strain evidence="2">CGMCC 1.16548</strain>
    </source>
</reference>
<dbReference type="CDD" id="cd01948">
    <property type="entry name" value="EAL"/>
    <property type="match status" value="1"/>
</dbReference>
<feature type="domain" description="EAL" evidence="1">
    <location>
        <begin position="10"/>
        <end position="260"/>
    </location>
</feature>
<dbReference type="RefSeq" id="WP_229842097.1">
    <property type="nucleotide sequence ID" value="NZ_BNAI01000006.1"/>
</dbReference>
<dbReference type="Gene3D" id="3.20.20.450">
    <property type="entry name" value="EAL domain"/>
    <property type="match status" value="1"/>
</dbReference>
<comment type="caution">
    <text evidence="2">The sequence shown here is derived from an EMBL/GenBank/DDBJ whole genome shotgun (WGS) entry which is preliminary data.</text>
</comment>
<dbReference type="AlphaFoldDB" id="A0A8J3M1Z7"/>
<dbReference type="Proteomes" id="UP000617531">
    <property type="component" value="Unassembled WGS sequence"/>
</dbReference>
<accession>A0A8J3M1Z7</accession>
<organism evidence="2 3">
    <name type="scientific">Pseudolysinimonas yzui</name>
    <dbReference type="NCBI Taxonomy" id="2708254"/>
    <lineage>
        <taxon>Bacteria</taxon>
        <taxon>Bacillati</taxon>
        <taxon>Actinomycetota</taxon>
        <taxon>Actinomycetes</taxon>
        <taxon>Micrococcales</taxon>
        <taxon>Microbacteriaceae</taxon>
        <taxon>Pseudolysinimonas</taxon>
    </lineage>
</organism>
<dbReference type="PANTHER" id="PTHR33121:SF70">
    <property type="entry name" value="SIGNALING PROTEIN YKOW"/>
    <property type="match status" value="1"/>
</dbReference>
<evidence type="ECO:0000313" key="2">
    <source>
        <dbReference type="EMBL" id="GHF23072.1"/>
    </source>
</evidence>
<dbReference type="Pfam" id="PF00563">
    <property type="entry name" value="EAL"/>
    <property type="match status" value="1"/>
</dbReference>
<dbReference type="EMBL" id="BNAI01000006">
    <property type="protein sequence ID" value="GHF23072.1"/>
    <property type="molecule type" value="Genomic_DNA"/>
</dbReference>
<sequence>MGDGSRLAAEAELAGQLRHAFVAGELTAYYQPQYDLATGRIVALEALCRWNHPLQGLLLPARFIDVAEHHGLISAVGRFMLEESGRQAVDWNRRGAHVGMSINTSPSELSIQFAERLLRRLAELDLPYRSLTVEVTESPAISYSRAEVFALETLIDGGVGVSIDDFGTGAASLQLVRRLPLTEVKIDKSLVHDLRRSIDGLVGTCIAIARERNAVVVAEGVETQEQFERVIHWGCDRAQGYFFSPPLPVADVEPLLLGAA</sequence>
<reference evidence="2" key="1">
    <citation type="journal article" date="2014" name="Int. J. Syst. Evol. Microbiol.">
        <title>Complete genome sequence of Corynebacterium casei LMG S-19264T (=DSM 44701T), isolated from a smear-ripened cheese.</title>
        <authorList>
            <consortium name="US DOE Joint Genome Institute (JGI-PGF)"/>
            <person name="Walter F."/>
            <person name="Albersmeier A."/>
            <person name="Kalinowski J."/>
            <person name="Ruckert C."/>
        </authorList>
    </citation>
    <scope>NUCLEOTIDE SEQUENCE</scope>
    <source>
        <strain evidence="2">CGMCC 1.16548</strain>
    </source>
</reference>
<dbReference type="GO" id="GO:0071111">
    <property type="term" value="F:cyclic-guanylate-specific phosphodiesterase activity"/>
    <property type="evidence" value="ECO:0007669"/>
    <property type="project" value="InterPro"/>
</dbReference>
<evidence type="ECO:0000259" key="1">
    <source>
        <dbReference type="PROSITE" id="PS50883"/>
    </source>
</evidence>
<evidence type="ECO:0000313" key="3">
    <source>
        <dbReference type="Proteomes" id="UP000617531"/>
    </source>
</evidence>
<dbReference type="PROSITE" id="PS50883">
    <property type="entry name" value="EAL"/>
    <property type="match status" value="1"/>
</dbReference>
<dbReference type="InterPro" id="IPR050706">
    <property type="entry name" value="Cyclic-di-GMP_PDE-like"/>
</dbReference>
<dbReference type="PANTHER" id="PTHR33121">
    <property type="entry name" value="CYCLIC DI-GMP PHOSPHODIESTERASE PDEF"/>
    <property type="match status" value="1"/>
</dbReference>
<dbReference type="InterPro" id="IPR001633">
    <property type="entry name" value="EAL_dom"/>
</dbReference>
<dbReference type="SUPFAM" id="SSF141868">
    <property type="entry name" value="EAL domain-like"/>
    <property type="match status" value="1"/>
</dbReference>
<name>A0A8J3M1Z7_9MICO</name>
<dbReference type="SMART" id="SM00052">
    <property type="entry name" value="EAL"/>
    <property type="match status" value="1"/>
</dbReference>
<protein>
    <recommendedName>
        <fullName evidence="1">EAL domain-containing protein</fullName>
    </recommendedName>
</protein>
<keyword evidence="3" id="KW-1185">Reference proteome</keyword>
<dbReference type="InterPro" id="IPR035919">
    <property type="entry name" value="EAL_sf"/>
</dbReference>